<keyword evidence="4" id="KW-0479">Metal-binding</keyword>
<evidence type="ECO:0000256" key="9">
    <source>
        <dbReference type="SAM" id="SignalP"/>
    </source>
</evidence>
<dbReference type="PANTHER" id="PTHR40088">
    <property type="entry name" value="PECTATE LYASE (EUROFUNG)"/>
    <property type="match status" value="1"/>
</dbReference>
<keyword evidence="5 9" id="KW-0732">Signal</keyword>
<dbReference type="GO" id="GO:0046872">
    <property type="term" value="F:metal ion binding"/>
    <property type="evidence" value="ECO:0007669"/>
    <property type="project" value="UniProtKB-KW"/>
</dbReference>
<dbReference type="InterPro" id="IPR039448">
    <property type="entry name" value="Beta_helix"/>
</dbReference>
<dbReference type="RefSeq" id="WP_114437153.1">
    <property type="nucleotide sequence ID" value="NZ_QPIZ01000013.1"/>
</dbReference>
<dbReference type="PROSITE" id="PS51257">
    <property type="entry name" value="PROKAR_LIPOPROTEIN"/>
    <property type="match status" value="1"/>
</dbReference>
<dbReference type="InterPro" id="IPR011050">
    <property type="entry name" value="Pectin_lyase_fold/virulence"/>
</dbReference>
<dbReference type="Proteomes" id="UP000252733">
    <property type="component" value="Unassembled WGS sequence"/>
</dbReference>
<dbReference type="InterPro" id="IPR006626">
    <property type="entry name" value="PbH1"/>
</dbReference>
<comment type="similarity">
    <text evidence="8">Belongs to the polysaccharide lyase 9 family.</text>
</comment>
<keyword evidence="6" id="KW-0106">Calcium</keyword>
<dbReference type="InterPro" id="IPR012334">
    <property type="entry name" value="Pectin_lyas_fold"/>
</dbReference>
<evidence type="ECO:0000259" key="10">
    <source>
        <dbReference type="Pfam" id="PF13229"/>
    </source>
</evidence>
<dbReference type="SMART" id="SM00710">
    <property type="entry name" value="PbH1"/>
    <property type="match status" value="4"/>
</dbReference>
<evidence type="ECO:0000256" key="8">
    <source>
        <dbReference type="ARBA" id="ARBA00038263"/>
    </source>
</evidence>
<dbReference type="EMBL" id="QPIZ01000013">
    <property type="protein sequence ID" value="RCW33253.1"/>
    <property type="molecule type" value="Genomic_DNA"/>
</dbReference>
<keyword evidence="12" id="KW-1185">Reference proteome</keyword>
<evidence type="ECO:0000256" key="3">
    <source>
        <dbReference type="ARBA" id="ARBA00022525"/>
    </source>
</evidence>
<comment type="caution">
    <text evidence="11">The sequence shown here is derived from an EMBL/GenBank/DDBJ whole genome shotgun (WGS) entry which is preliminary data.</text>
</comment>
<evidence type="ECO:0000256" key="6">
    <source>
        <dbReference type="ARBA" id="ARBA00022837"/>
    </source>
</evidence>
<protein>
    <submittedName>
        <fullName evidence="11">Parallel beta-helix repeat protein</fullName>
    </submittedName>
</protein>
<keyword evidence="3" id="KW-0964">Secreted</keyword>
<dbReference type="InterPro" id="IPR022441">
    <property type="entry name" value="Para_beta_helix_rpt-2"/>
</dbReference>
<feature type="chain" id="PRO_5016705219" evidence="9">
    <location>
        <begin position="30"/>
        <end position="618"/>
    </location>
</feature>
<accession>A0A368UXF2</accession>
<gene>
    <name evidence="11" type="ORF">DFO77_11318</name>
</gene>
<dbReference type="SUPFAM" id="SSF51126">
    <property type="entry name" value="Pectin lyase-like"/>
    <property type="match status" value="1"/>
</dbReference>
<dbReference type="PANTHER" id="PTHR40088:SF1">
    <property type="entry name" value="PECTATE LYASE PEL9"/>
    <property type="match status" value="1"/>
</dbReference>
<dbReference type="InterPro" id="IPR052052">
    <property type="entry name" value="Polysaccharide_Lyase_9"/>
</dbReference>
<evidence type="ECO:0000256" key="2">
    <source>
        <dbReference type="ARBA" id="ARBA00004613"/>
    </source>
</evidence>
<evidence type="ECO:0000256" key="1">
    <source>
        <dbReference type="ARBA" id="ARBA00001913"/>
    </source>
</evidence>
<dbReference type="NCBIfam" id="TIGR03804">
    <property type="entry name" value="para_beta_helix"/>
    <property type="match status" value="1"/>
</dbReference>
<dbReference type="AlphaFoldDB" id="A0A368UXF2"/>
<evidence type="ECO:0000313" key="11">
    <source>
        <dbReference type="EMBL" id="RCW33253.1"/>
    </source>
</evidence>
<reference evidence="11 12" key="1">
    <citation type="submission" date="2018-07" db="EMBL/GenBank/DDBJ databases">
        <title>Freshwater and sediment microbial communities from various areas in North America, analyzing microbe dynamics in response to fracking.</title>
        <authorList>
            <person name="Lamendella R."/>
        </authorList>
    </citation>
    <scope>NUCLEOTIDE SEQUENCE [LARGE SCALE GENOMIC DNA]</scope>
    <source>
        <strain evidence="11 12">160A</strain>
    </source>
</reference>
<proteinExistence type="inferred from homology"/>
<dbReference type="Gene3D" id="2.160.20.10">
    <property type="entry name" value="Single-stranded right-handed beta-helix, Pectin lyase-like"/>
    <property type="match status" value="2"/>
</dbReference>
<evidence type="ECO:0000256" key="4">
    <source>
        <dbReference type="ARBA" id="ARBA00022723"/>
    </source>
</evidence>
<evidence type="ECO:0000256" key="5">
    <source>
        <dbReference type="ARBA" id="ARBA00022729"/>
    </source>
</evidence>
<name>A0A368UXF2_9BACT</name>
<comment type="subcellular location">
    <subcellularLocation>
        <location evidence="2">Secreted</location>
    </subcellularLocation>
</comment>
<dbReference type="GO" id="GO:0016837">
    <property type="term" value="F:carbon-oxygen lyase activity, acting on polysaccharides"/>
    <property type="evidence" value="ECO:0007669"/>
    <property type="project" value="TreeGrafter"/>
</dbReference>
<evidence type="ECO:0000256" key="7">
    <source>
        <dbReference type="ARBA" id="ARBA00023239"/>
    </source>
</evidence>
<dbReference type="Pfam" id="PF13229">
    <property type="entry name" value="Beta_helix"/>
    <property type="match status" value="1"/>
</dbReference>
<sequence>MKTRSFITPLGFAAMAVAGLFACQAPAPADRTAENEKVVYGPYDTTYELPDVSGTIYYVAPDGDASAEGTTLETPTTIEAAISRVVTNDAIVMRGGTYRTGGLTFNQGITIQPYQDEKPVLNGTFVADNWQQDSDGVWVTDWERFFPGEPQSWWNKERNIESTPMHRFNNDCVFVNGDYLQSVGSKDELEEGTFFVDYDAKKIYLGTDPSGQLVEITAFNNAIIRTPEDVHGKTTDKRGPVIKGLEVTQYADISVLIDGLFPEEISPEEAHGNDAVGTVFENCSFTKALRVAVFAHGDSMVMRNCKIEDTNTEGLYIVASDDVLLERNIFAHNNIENWRGYFPAAVKIFNQSHRVVCRENLVTNQPNSNGIWYDVGNVDGVFVNNRVENVGQVDQAALGDKVWVGRSGFFFEISVGVIVAGNEFVNNNQGILILNAAGSEMYNNTFINSRASFGRTARGDGADHFGWHVTSGPGVEERENHVFVNNLLIDTVGMETPMLYVWQPAEMCERLSESTLKAVDNNVYVKMNKEESPLLALWSPAQNEECQARISDPADLNALYETFETNSKFYNGFDGALFSGDAQIVPGFEGHQVASDIPENIKKVAGWSNAQINFIGAR</sequence>
<dbReference type="GO" id="GO:0005576">
    <property type="term" value="C:extracellular region"/>
    <property type="evidence" value="ECO:0007669"/>
    <property type="project" value="UniProtKB-SubCell"/>
</dbReference>
<evidence type="ECO:0000313" key="12">
    <source>
        <dbReference type="Proteomes" id="UP000252733"/>
    </source>
</evidence>
<feature type="signal peptide" evidence="9">
    <location>
        <begin position="1"/>
        <end position="29"/>
    </location>
</feature>
<comment type="cofactor">
    <cofactor evidence="1">
        <name>Ca(2+)</name>
        <dbReference type="ChEBI" id="CHEBI:29108"/>
    </cofactor>
</comment>
<organism evidence="11 12">
    <name type="scientific">Marinilabilia salmonicolor</name>
    <dbReference type="NCBI Taxonomy" id="989"/>
    <lineage>
        <taxon>Bacteria</taxon>
        <taxon>Pseudomonadati</taxon>
        <taxon>Bacteroidota</taxon>
        <taxon>Bacteroidia</taxon>
        <taxon>Marinilabiliales</taxon>
        <taxon>Marinilabiliaceae</taxon>
        <taxon>Marinilabilia</taxon>
    </lineage>
</organism>
<keyword evidence="7" id="KW-0456">Lyase</keyword>
<feature type="domain" description="Right handed beta helix" evidence="10">
    <location>
        <begin position="277"/>
        <end position="446"/>
    </location>
</feature>